<evidence type="ECO:0000256" key="6">
    <source>
        <dbReference type="SAM" id="MobiDB-lite"/>
    </source>
</evidence>
<dbReference type="InterPro" id="IPR045347">
    <property type="entry name" value="HIND"/>
</dbReference>
<dbReference type="InterPro" id="IPR005011">
    <property type="entry name" value="SNU66/SART1"/>
</dbReference>
<dbReference type="PANTHER" id="PTHR14152:SF5">
    <property type="entry name" value="U4_U6.U5 TRI-SNRNP-ASSOCIATED PROTEIN 1"/>
    <property type="match status" value="1"/>
</dbReference>
<proteinExistence type="inferred from homology"/>
<comment type="similarity">
    <text evidence="2">Belongs to the SNU66/SART1 family.</text>
</comment>
<evidence type="ECO:0000256" key="4">
    <source>
        <dbReference type="ARBA" id="ARBA00023187"/>
    </source>
</evidence>
<name>A0ABQ7JAC1_9APIC</name>
<feature type="region of interest" description="Disordered" evidence="6">
    <location>
        <begin position="1"/>
        <end position="304"/>
    </location>
</feature>
<feature type="compositionally biased region" description="Basic and acidic residues" evidence="6">
    <location>
        <begin position="504"/>
        <end position="518"/>
    </location>
</feature>
<dbReference type="EMBL" id="JADAQX010000265">
    <property type="protein sequence ID" value="KAF8820958.1"/>
    <property type="molecule type" value="Genomic_DNA"/>
</dbReference>
<feature type="region of interest" description="Disordered" evidence="6">
    <location>
        <begin position="463"/>
        <end position="531"/>
    </location>
</feature>
<comment type="caution">
    <text evidence="7">The sequence shown here is derived from an EMBL/GenBank/DDBJ whole genome shotgun (WGS) entry which is preliminary data.</text>
</comment>
<protein>
    <submittedName>
        <fullName evidence="7">SART-1 family protein</fullName>
    </submittedName>
</protein>
<feature type="compositionally biased region" description="Basic and acidic residues" evidence="6">
    <location>
        <begin position="748"/>
        <end position="759"/>
    </location>
</feature>
<evidence type="ECO:0000313" key="7">
    <source>
        <dbReference type="EMBL" id="KAF8820958.1"/>
    </source>
</evidence>
<feature type="region of interest" description="Disordered" evidence="6">
    <location>
        <begin position="548"/>
        <end position="569"/>
    </location>
</feature>
<feature type="compositionally biased region" description="Low complexity" evidence="6">
    <location>
        <begin position="179"/>
        <end position="197"/>
    </location>
</feature>
<feature type="compositionally biased region" description="Basic residues" evidence="6">
    <location>
        <begin position="1"/>
        <end position="10"/>
    </location>
</feature>
<organism evidence="7 8">
    <name type="scientific">Cardiosporidium cionae</name>
    <dbReference type="NCBI Taxonomy" id="476202"/>
    <lineage>
        <taxon>Eukaryota</taxon>
        <taxon>Sar</taxon>
        <taxon>Alveolata</taxon>
        <taxon>Apicomplexa</taxon>
        <taxon>Aconoidasida</taxon>
        <taxon>Nephromycida</taxon>
        <taxon>Cardiosporidium</taxon>
    </lineage>
</organism>
<comment type="subcellular location">
    <subcellularLocation>
        <location evidence="1">Nucleus</location>
    </subcellularLocation>
</comment>
<reference evidence="7 8" key="1">
    <citation type="journal article" date="2020" name="bioRxiv">
        <title>Metabolic contributions of an alphaproteobacterial endosymbiont in the apicomplexan Cardiosporidium cionae.</title>
        <authorList>
            <person name="Hunter E.S."/>
            <person name="Paight C.J."/>
            <person name="Lane C.E."/>
        </authorList>
    </citation>
    <scope>NUCLEOTIDE SEQUENCE [LARGE SCALE GENOMIC DNA]</scope>
    <source>
        <strain evidence="7">ESH_2018</strain>
    </source>
</reference>
<keyword evidence="4" id="KW-0508">mRNA splicing</keyword>
<evidence type="ECO:0000256" key="5">
    <source>
        <dbReference type="ARBA" id="ARBA00023242"/>
    </source>
</evidence>
<sequence>MSESKRRSKPAGKPSSKEMSYANEEKQKKSMSSRLIRNDSAEEHSQNKASSASKGKRSSRKARDEETPTSPSLRHSTRKSHGISLKESSSSKKARTSRAEFSEDVSEVRRPLETSVRVNSHGEIECSIEETNALRQSLGLKPLEVDKMPKPSRESKELKAQSPPIPMAISDPTKGREVSNSSRIPATSPSSTAAVPSIWSADDDADDLDPAAWVQKQRKREQEQRLLAQQVNHTGAPSSFPKAENFSDSIPCVEYSDSDEETEGTLTTRRGRKSAKRGDQAVDSPPPPVAMPSSMKASSASSKFHVTHDLRDFEAGNEVILTLTDKPILDEAGELRDDVDELENIHMAEALRLEKRLKDKAQTSVYNPLQEDEVGPDGILIKRDILEHYDEWAEGAKPKPLRKGFELLPTSSSYTMDAFTTLQQNSTEEGRMGGIILPTSADLNVSDPSLDAFAPVKIRKLKRSKPKGNIRKNEGKEFWDDVFNQDTAEPEEEAHFKSRNTASHPKEGSTTEAREAHALDSLPQKSSQPMDISFMETSEADAAYREEPPHIFSPPLATETQWDEEANEDTSELYELLARQRRRHTQQVKMNMESALDAFPLIKNELKEETSPTMAPSTVSLEGKAPSLTFDVKKEEEFSSGMQLTATTEFCKTVQTPLEKLESLKTESYTGAALYRQQQAAESKENEEKRKRSLLADHSDSDMEQSDTEIVGNSYEEESSDDDTMEFLREDAMDVGLSSAVNYLKQKGDLTEDKGRTDRNNSSNAPIHMSTTRGDIKLDYKDHYGRVMTPKEAFRQISWIFHGKGPGKQKLQSKLKRMELEKRLKDNPLEALPTLQALKKQQENEKTPHLILSGRPIQH</sequence>
<feature type="compositionally biased region" description="Low complexity" evidence="6">
    <location>
        <begin position="291"/>
        <end position="303"/>
    </location>
</feature>
<keyword evidence="3" id="KW-0507">mRNA processing</keyword>
<dbReference type="Proteomes" id="UP000823046">
    <property type="component" value="Unassembled WGS sequence"/>
</dbReference>
<feature type="region of interest" description="Disordered" evidence="6">
    <location>
        <begin position="840"/>
        <end position="859"/>
    </location>
</feature>
<keyword evidence="8" id="KW-1185">Reference proteome</keyword>
<feature type="compositionally biased region" description="Basic and acidic residues" evidence="6">
    <location>
        <begin position="682"/>
        <end position="701"/>
    </location>
</feature>
<dbReference type="Pfam" id="PF03343">
    <property type="entry name" value="SART-1"/>
    <property type="match status" value="2"/>
</dbReference>
<feature type="compositionally biased region" description="Polar residues" evidence="6">
    <location>
        <begin position="760"/>
        <end position="770"/>
    </location>
</feature>
<feature type="compositionally biased region" description="Basic and acidic residues" evidence="6">
    <location>
        <begin position="36"/>
        <end position="46"/>
    </location>
</feature>
<evidence type="ECO:0000256" key="3">
    <source>
        <dbReference type="ARBA" id="ARBA00022664"/>
    </source>
</evidence>
<dbReference type="Pfam" id="PF19252">
    <property type="entry name" value="HIND"/>
    <property type="match status" value="1"/>
</dbReference>
<feature type="compositionally biased region" description="Basic and acidic residues" evidence="6">
    <location>
        <begin position="97"/>
        <end position="112"/>
    </location>
</feature>
<feature type="region of interest" description="Disordered" evidence="6">
    <location>
        <begin position="748"/>
        <end position="770"/>
    </location>
</feature>
<evidence type="ECO:0000256" key="1">
    <source>
        <dbReference type="ARBA" id="ARBA00004123"/>
    </source>
</evidence>
<dbReference type="PANTHER" id="PTHR14152">
    <property type="entry name" value="SQUAMOUS CELL CARCINOMA ANTIGEN RECOGNISED BY CYTOTOXIC T LYMPHOCYTES"/>
    <property type="match status" value="1"/>
</dbReference>
<gene>
    <name evidence="7" type="ORF">IE077_002622</name>
</gene>
<evidence type="ECO:0000256" key="2">
    <source>
        <dbReference type="ARBA" id="ARBA00006076"/>
    </source>
</evidence>
<feature type="region of interest" description="Disordered" evidence="6">
    <location>
        <begin position="676"/>
        <end position="723"/>
    </location>
</feature>
<keyword evidence="5" id="KW-0539">Nucleus</keyword>
<accession>A0ABQ7JAC1</accession>
<feature type="compositionally biased region" description="Basic and acidic residues" evidence="6">
    <location>
        <begin position="143"/>
        <end position="159"/>
    </location>
</feature>
<evidence type="ECO:0000313" key="8">
    <source>
        <dbReference type="Proteomes" id="UP000823046"/>
    </source>
</evidence>